<dbReference type="RefSeq" id="WP_073088520.1">
    <property type="nucleotide sequence ID" value="NZ_FRBC01000005.1"/>
</dbReference>
<dbReference type="PANTHER" id="PTHR42792:SF2">
    <property type="entry name" value="FLAGELLIN"/>
    <property type="match status" value="1"/>
</dbReference>
<evidence type="ECO:0000256" key="4">
    <source>
        <dbReference type="RuleBase" id="RU362073"/>
    </source>
</evidence>
<dbReference type="OrthoDB" id="9796789at2"/>
<dbReference type="Proteomes" id="UP000184263">
    <property type="component" value="Unassembled WGS sequence"/>
</dbReference>
<sequence length="626" mass="65660">MAMIINNNSSAQMALGEMRKNNSKLEKASQQAATGVRIGGAGDGASEYSISEKMRVQIRGLEQDIANAQTGTSLIKTAEGGIQDIIDNLRSLKELALNAANDHNTDLDRETIQKEVNSRLETIDDIAATTNYNGRLLLNGNYGIPQDVSTNNGPTGTPTLIGAGTYDYNITRDGVYSISSNYHGHINITAKNVKFVSETAGATLTAIAIKTSSSGGTNVWLDDITIHNDNDTSNSLYAQGKCNVIQFQGSNNTLNICNSVQIFGGNCNNQGATLTNRENSAAINIGDGLTINGIGANSSLIANLTDVGPGNCHAAVIGSNQGESLSGDLTINNLSYFQSGCEEGPCVGAGRGGHIGNITFNNVGEIRLGTRNGNGIGASPGGSVGNITINAHRLYGKTGNYDGNGTVIGNYNGSNGAININADYIFLACKPSIASVGNFTMNNNTSGTTITAPATINGTAYNPSGHSYIANPSQYPNSQVFEYTSPAAADNNGEKLHGLVIHTGTKANQNLRVIINSMDTGTLGIDPLPVNPREAAVNAISAIDNAIGYSLNENTRMGAYQTELSYTITNLTTASENTQASESTIRDADMAKTMMEHAKYNILTQSAQSMLAQSNQNSSNVLNLLQ</sequence>
<keyword evidence="3 4" id="KW-0975">Bacterial flagellum</keyword>
<dbReference type="Gene3D" id="1.20.1330.10">
    <property type="entry name" value="f41 fragment of flagellin, N-terminal domain"/>
    <property type="match status" value="2"/>
</dbReference>
<dbReference type="SUPFAM" id="SSF64518">
    <property type="entry name" value="Phase 1 flagellin"/>
    <property type="match status" value="1"/>
</dbReference>
<dbReference type="PANTHER" id="PTHR42792">
    <property type="entry name" value="FLAGELLIN"/>
    <property type="match status" value="1"/>
</dbReference>
<comment type="similarity">
    <text evidence="1 4">Belongs to the bacterial flagellin family.</text>
</comment>
<keyword evidence="7" id="KW-0966">Cell projection</keyword>
<evidence type="ECO:0000313" key="7">
    <source>
        <dbReference type="EMBL" id="SHK48953.1"/>
    </source>
</evidence>
<accession>A0A1M6SW89</accession>
<evidence type="ECO:0000256" key="2">
    <source>
        <dbReference type="ARBA" id="ARBA00020110"/>
    </source>
</evidence>
<dbReference type="GO" id="GO:0005576">
    <property type="term" value="C:extracellular region"/>
    <property type="evidence" value="ECO:0007669"/>
    <property type="project" value="UniProtKB-SubCell"/>
</dbReference>
<comment type="subcellular location">
    <subcellularLocation>
        <location evidence="4">Secreted</location>
    </subcellularLocation>
    <subcellularLocation>
        <location evidence="4">Bacterial flagellum</location>
    </subcellularLocation>
</comment>
<dbReference type="InterPro" id="IPR042187">
    <property type="entry name" value="Flagellin_C_sub2"/>
</dbReference>
<feature type="domain" description="Flagellin N-terminal" evidence="5">
    <location>
        <begin position="5"/>
        <end position="141"/>
    </location>
</feature>
<dbReference type="EMBL" id="FRBC01000005">
    <property type="protein sequence ID" value="SHK48953.1"/>
    <property type="molecule type" value="Genomic_DNA"/>
</dbReference>
<evidence type="ECO:0000256" key="1">
    <source>
        <dbReference type="ARBA" id="ARBA00005709"/>
    </source>
</evidence>
<comment type="function">
    <text evidence="4">Flagellin is the subunit protein which polymerizes to form the filaments of bacterial flagella.</text>
</comment>
<evidence type="ECO:0000256" key="3">
    <source>
        <dbReference type="ARBA" id="ARBA00023143"/>
    </source>
</evidence>
<protein>
    <recommendedName>
        <fullName evidence="2 4">Flagellin</fullName>
    </recommendedName>
</protein>
<dbReference type="InterPro" id="IPR046358">
    <property type="entry name" value="Flagellin_C"/>
</dbReference>
<dbReference type="InterPro" id="IPR001029">
    <property type="entry name" value="Flagellin_N"/>
</dbReference>
<dbReference type="InterPro" id="IPR001492">
    <property type="entry name" value="Flagellin"/>
</dbReference>
<dbReference type="Gene3D" id="6.10.10.10">
    <property type="entry name" value="Flagellar export chaperone, C-terminal domain"/>
    <property type="match status" value="1"/>
</dbReference>
<dbReference type="GO" id="GO:0009288">
    <property type="term" value="C:bacterial-type flagellum"/>
    <property type="evidence" value="ECO:0007669"/>
    <property type="project" value="UniProtKB-SubCell"/>
</dbReference>
<name>A0A1M6SW89_SELRU</name>
<feature type="domain" description="Flagellin C-terminal" evidence="6">
    <location>
        <begin position="540"/>
        <end position="625"/>
    </location>
</feature>
<dbReference type="GO" id="GO:0005198">
    <property type="term" value="F:structural molecule activity"/>
    <property type="evidence" value="ECO:0007669"/>
    <property type="project" value="UniProtKB-UniRule"/>
</dbReference>
<keyword evidence="7" id="KW-0969">Cilium</keyword>
<keyword evidence="4" id="KW-0964">Secreted</keyword>
<dbReference type="Pfam" id="PF00669">
    <property type="entry name" value="Flagellin_N"/>
    <property type="match status" value="1"/>
</dbReference>
<keyword evidence="7" id="KW-0282">Flagellum</keyword>
<dbReference type="AlphaFoldDB" id="A0A1M6SW89"/>
<evidence type="ECO:0000313" key="8">
    <source>
        <dbReference type="Proteomes" id="UP000184263"/>
    </source>
</evidence>
<organism evidence="7 8">
    <name type="scientific">Selenomonas ruminantium</name>
    <dbReference type="NCBI Taxonomy" id="971"/>
    <lineage>
        <taxon>Bacteria</taxon>
        <taxon>Bacillati</taxon>
        <taxon>Bacillota</taxon>
        <taxon>Negativicutes</taxon>
        <taxon>Selenomonadales</taxon>
        <taxon>Selenomonadaceae</taxon>
        <taxon>Selenomonas</taxon>
    </lineage>
</organism>
<dbReference type="PRINTS" id="PR00207">
    <property type="entry name" value="FLAGELLIN"/>
</dbReference>
<gene>
    <name evidence="7" type="ORF">SAMN05216582_105109</name>
</gene>
<reference evidence="7 8" key="1">
    <citation type="submission" date="2016-11" db="EMBL/GenBank/DDBJ databases">
        <authorList>
            <person name="Jaros S."/>
            <person name="Januszkiewicz K."/>
            <person name="Wedrychowicz H."/>
        </authorList>
    </citation>
    <scope>NUCLEOTIDE SEQUENCE [LARGE SCALE GENOMIC DNA]</scope>
    <source>
        <strain evidence="7 8">HD4</strain>
    </source>
</reference>
<evidence type="ECO:0000259" key="6">
    <source>
        <dbReference type="Pfam" id="PF00700"/>
    </source>
</evidence>
<dbReference type="Pfam" id="PF00700">
    <property type="entry name" value="Flagellin_C"/>
    <property type="match status" value="1"/>
</dbReference>
<evidence type="ECO:0000259" key="5">
    <source>
        <dbReference type="Pfam" id="PF00669"/>
    </source>
</evidence>
<proteinExistence type="inferred from homology"/>